<dbReference type="AlphaFoldDB" id="A0AA40DLQ9"/>
<reference evidence="2" key="1">
    <citation type="submission" date="2023-06" db="EMBL/GenBank/DDBJ databases">
        <title>Genome-scale phylogeny and comparative genomics of the fungal order Sordariales.</title>
        <authorList>
            <consortium name="Lawrence Berkeley National Laboratory"/>
            <person name="Hensen N."/>
            <person name="Bonometti L."/>
            <person name="Westerberg I."/>
            <person name="Brannstrom I.O."/>
            <person name="Guillou S."/>
            <person name="Cros-Aarteil S."/>
            <person name="Calhoun S."/>
            <person name="Haridas S."/>
            <person name="Kuo A."/>
            <person name="Mondo S."/>
            <person name="Pangilinan J."/>
            <person name="Riley R."/>
            <person name="Labutti K."/>
            <person name="Andreopoulos B."/>
            <person name="Lipzen A."/>
            <person name="Chen C."/>
            <person name="Yanf M."/>
            <person name="Daum C."/>
            <person name="Ng V."/>
            <person name="Clum A."/>
            <person name="Steindorff A."/>
            <person name="Ohm R."/>
            <person name="Martin F."/>
            <person name="Silar P."/>
            <person name="Natvig D."/>
            <person name="Lalanne C."/>
            <person name="Gautier V."/>
            <person name="Ament-Velasquez S.L."/>
            <person name="Kruys A."/>
            <person name="Hutchinson M.I."/>
            <person name="Powell A.J."/>
            <person name="Barry K."/>
            <person name="Miller A.N."/>
            <person name="Grigoriev I.V."/>
            <person name="Debuchy R."/>
            <person name="Gladieux P."/>
            <person name="Thoren M.H."/>
            <person name="Johannesson H."/>
        </authorList>
    </citation>
    <scope>NUCLEOTIDE SEQUENCE</scope>
    <source>
        <strain evidence="2">SMH4607-1</strain>
    </source>
</reference>
<dbReference type="Pfam" id="PF00856">
    <property type="entry name" value="SET"/>
    <property type="match status" value="1"/>
</dbReference>
<sequence>MLPSTFHGLIYIIIQSHAARAHSQDWDAAAVLQCSNNPAGPLSPLASHTACPLPVDDDEALKSGVWGPWSYPPVCMRPKNKSGPKLCAFTVSSLRGGGGMSIVTTPRVASNLAKAVRDPEIAWLEKQRGSRFMTDRPKPYEVKGLPGKGLGVVAVEPIKKDQVVMVALPLLLQLADTNLWDYRDVFRLLQEASTQLPRREKQALLQMAKRGRGYIVDDIMKTNSFQVTIDGVSHSGLYPEVSRINHECRPNCIVRYSPSTLVVEVVAYRDIKRGEELSLSYIPLNLLSEQRQDVIKGWGFHCACALCRDPEATKVSDGHRARIQAVFDELDAPENRTPGKVEAAMAELQDLAKKEGLAAQIGDLHTIFADICSDMGDSRRAREHAALALSLLRHFAGWDHDRTQLAAGLVARLEKEKKQESTGLESF</sequence>
<dbReference type="Proteomes" id="UP001172102">
    <property type="component" value="Unassembled WGS sequence"/>
</dbReference>
<protein>
    <recommendedName>
        <fullName evidence="1">SET domain-containing protein</fullName>
    </recommendedName>
</protein>
<dbReference type="EMBL" id="JAUKUA010000006">
    <property type="protein sequence ID" value="KAK0707810.1"/>
    <property type="molecule type" value="Genomic_DNA"/>
</dbReference>
<evidence type="ECO:0000313" key="2">
    <source>
        <dbReference type="EMBL" id="KAK0707810.1"/>
    </source>
</evidence>
<dbReference type="Gene3D" id="2.170.270.10">
    <property type="entry name" value="SET domain"/>
    <property type="match status" value="1"/>
</dbReference>
<feature type="domain" description="SET" evidence="1">
    <location>
        <begin position="138"/>
        <end position="282"/>
    </location>
</feature>
<accession>A0AA40DLQ9</accession>
<gene>
    <name evidence="2" type="ORF">B0H67DRAFT_647952</name>
</gene>
<dbReference type="InterPro" id="IPR001214">
    <property type="entry name" value="SET_dom"/>
</dbReference>
<proteinExistence type="predicted"/>
<dbReference type="SUPFAM" id="SSF82199">
    <property type="entry name" value="SET domain"/>
    <property type="match status" value="1"/>
</dbReference>
<dbReference type="PANTHER" id="PTHR47332:SF6">
    <property type="entry name" value="SET DOMAIN-CONTAINING PROTEIN"/>
    <property type="match status" value="1"/>
</dbReference>
<evidence type="ECO:0000313" key="3">
    <source>
        <dbReference type="Proteomes" id="UP001172102"/>
    </source>
</evidence>
<comment type="caution">
    <text evidence="2">The sequence shown here is derived from an EMBL/GenBank/DDBJ whole genome shotgun (WGS) entry which is preliminary data.</text>
</comment>
<name>A0AA40DLQ9_9PEZI</name>
<keyword evidence="3" id="KW-1185">Reference proteome</keyword>
<organism evidence="2 3">
    <name type="scientific">Lasiosphaeris hirsuta</name>
    <dbReference type="NCBI Taxonomy" id="260670"/>
    <lineage>
        <taxon>Eukaryota</taxon>
        <taxon>Fungi</taxon>
        <taxon>Dikarya</taxon>
        <taxon>Ascomycota</taxon>
        <taxon>Pezizomycotina</taxon>
        <taxon>Sordariomycetes</taxon>
        <taxon>Sordariomycetidae</taxon>
        <taxon>Sordariales</taxon>
        <taxon>Lasiosphaeriaceae</taxon>
        <taxon>Lasiosphaeris</taxon>
    </lineage>
</organism>
<dbReference type="InterPro" id="IPR053185">
    <property type="entry name" value="SET_domain_protein"/>
</dbReference>
<dbReference type="CDD" id="cd20071">
    <property type="entry name" value="SET_SMYD"/>
    <property type="match status" value="1"/>
</dbReference>
<dbReference type="InterPro" id="IPR046341">
    <property type="entry name" value="SET_dom_sf"/>
</dbReference>
<dbReference type="PROSITE" id="PS50280">
    <property type="entry name" value="SET"/>
    <property type="match status" value="1"/>
</dbReference>
<dbReference type="PANTHER" id="PTHR47332">
    <property type="entry name" value="SET DOMAIN-CONTAINING PROTEIN 5"/>
    <property type="match status" value="1"/>
</dbReference>
<evidence type="ECO:0000259" key="1">
    <source>
        <dbReference type="PROSITE" id="PS50280"/>
    </source>
</evidence>
<dbReference type="SMART" id="SM00317">
    <property type="entry name" value="SET"/>
    <property type="match status" value="1"/>
</dbReference>